<dbReference type="PANTHER" id="PTHR32305">
    <property type="match status" value="1"/>
</dbReference>
<dbReference type="EMBL" id="CP022203">
    <property type="protein sequence ID" value="ATB49358.1"/>
    <property type="molecule type" value="Genomic_DNA"/>
</dbReference>
<proteinExistence type="predicted"/>
<keyword evidence="3" id="KW-1185">Reference proteome</keyword>
<organism evidence="2 3">
    <name type="scientific">Corallococcus macrosporus DSM 14697</name>
    <dbReference type="NCBI Taxonomy" id="1189310"/>
    <lineage>
        <taxon>Bacteria</taxon>
        <taxon>Pseudomonadati</taxon>
        <taxon>Myxococcota</taxon>
        <taxon>Myxococcia</taxon>
        <taxon>Myxococcales</taxon>
        <taxon>Cystobacterineae</taxon>
        <taxon>Myxococcaceae</taxon>
        <taxon>Corallococcus</taxon>
    </lineage>
</organism>
<evidence type="ECO:0000313" key="2">
    <source>
        <dbReference type="EMBL" id="ATB49358.1"/>
    </source>
</evidence>
<dbReference type="Gene3D" id="2.180.10.10">
    <property type="entry name" value="RHS repeat-associated core"/>
    <property type="match status" value="1"/>
</dbReference>
<dbReference type="PANTHER" id="PTHR32305:SF15">
    <property type="entry name" value="PROTEIN RHSA-RELATED"/>
    <property type="match status" value="1"/>
</dbReference>
<dbReference type="KEGG" id="mmas:MYMAC_005001"/>
<reference evidence="2 3" key="1">
    <citation type="submission" date="2017-06" db="EMBL/GenBank/DDBJ databases">
        <title>Sequencing and comparative analysis of myxobacterial genomes.</title>
        <authorList>
            <person name="Rupp O."/>
            <person name="Goesmann A."/>
            <person name="Sogaard-Andersen L."/>
        </authorList>
    </citation>
    <scope>NUCLEOTIDE SEQUENCE [LARGE SCALE GENOMIC DNA]</scope>
    <source>
        <strain evidence="2 3">DSM 14697</strain>
    </source>
</reference>
<dbReference type="InterPro" id="IPR022385">
    <property type="entry name" value="Rhs_assc_core"/>
</dbReference>
<dbReference type="InterPro" id="IPR050708">
    <property type="entry name" value="T6SS_VgrG/RHS"/>
</dbReference>
<dbReference type="NCBIfam" id="TIGR03696">
    <property type="entry name" value="Rhs_assc_core"/>
    <property type="match status" value="1"/>
</dbReference>
<dbReference type="Proteomes" id="UP000217343">
    <property type="component" value="Chromosome"/>
</dbReference>
<name>A0A250K087_9BACT</name>
<evidence type="ECO:0008006" key="4">
    <source>
        <dbReference type="Google" id="ProtNLM"/>
    </source>
</evidence>
<evidence type="ECO:0000313" key="3">
    <source>
        <dbReference type="Proteomes" id="UP000217343"/>
    </source>
</evidence>
<protein>
    <recommendedName>
        <fullName evidence="4">RHS repeat-associated core domain-containing protein</fullName>
    </recommendedName>
</protein>
<accession>A0A250K087</accession>
<sequence>MTANNTQSGAASVSLVDVDTAASLDSTSEVRNGNVVTPWVHPANGRVEVRFVASATAASGYQGVVLEGYEYQRYQSGAQPFWIPLRFPGQYHDDETGFAENWNRFYNPSIGRYHQPEPMMPDPRFIRRMALQGHNVSAYAYAMNNPLYFTDPNGLYPTPWTPGKLCVSSSCKKDDGNSCKDLPETSPKTGDPGELKNLPAPGTCTDSDAVYMDTGVYKIPNNCKCTVECDSNGVQELSCTCWPWWLGSPTHYPPGTNSPAGWPPNTSTP</sequence>
<feature type="compositionally biased region" description="Basic and acidic residues" evidence="1">
    <location>
        <begin position="174"/>
        <end position="183"/>
    </location>
</feature>
<dbReference type="AlphaFoldDB" id="A0A250K087"/>
<feature type="region of interest" description="Disordered" evidence="1">
    <location>
        <begin position="174"/>
        <end position="200"/>
    </location>
</feature>
<gene>
    <name evidence="2" type="ORF">MYMAC_005001</name>
</gene>
<evidence type="ECO:0000256" key="1">
    <source>
        <dbReference type="SAM" id="MobiDB-lite"/>
    </source>
</evidence>